<dbReference type="RefSeq" id="XP_070921692.1">
    <property type="nucleotide sequence ID" value="XM_071065591.1"/>
</dbReference>
<evidence type="ECO:0000259" key="11">
    <source>
        <dbReference type="Pfam" id="PF14932"/>
    </source>
</evidence>
<gene>
    <name evidence="12" type="ORF">MFIFM68171_10172</name>
</gene>
<feature type="compositionally biased region" description="Polar residues" evidence="10">
    <location>
        <begin position="357"/>
        <end position="374"/>
    </location>
</feature>
<organism evidence="12 13">
    <name type="scientific">Madurella fahalii</name>
    <dbReference type="NCBI Taxonomy" id="1157608"/>
    <lineage>
        <taxon>Eukaryota</taxon>
        <taxon>Fungi</taxon>
        <taxon>Dikarya</taxon>
        <taxon>Ascomycota</taxon>
        <taxon>Pezizomycotina</taxon>
        <taxon>Sordariomycetes</taxon>
        <taxon>Sordariomycetidae</taxon>
        <taxon>Sordariales</taxon>
        <taxon>Sordariales incertae sedis</taxon>
        <taxon>Madurella</taxon>
    </lineage>
</organism>
<keyword evidence="3" id="KW-0963">Cytoplasm</keyword>
<evidence type="ECO:0000256" key="4">
    <source>
        <dbReference type="ARBA" id="ARBA00022618"/>
    </source>
</evidence>
<dbReference type="Pfam" id="PF14932">
    <property type="entry name" value="HAUS-augmin3"/>
    <property type="match status" value="1"/>
</dbReference>
<keyword evidence="9" id="KW-0131">Cell cycle</keyword>
<dbReference type="InterPro" id="IPR032733">
    <property type="entry name" value="HAUS3_N"/>
</dbReference>
<evidence type="ECO:0000256" key="7">
    <source>
        <dbReference type="ARBA" id="ARBA00023054"/>
    </source>
</evidence>
<reference evidence="12 13" key="1">
    <citation type="submission" date="2024-09" db="EMBL/GenBank/DDBJ databases">
        <title>Itraconazole resistance in Madurella fahalii resulting from another homologue of gene encoding cytochrome P450 14-alpha sterol demethylase (CYP51).</title>
        <authorList>
            <person name="Yoshioka I."/>
            <person name="Fahal A.H."/>
            <person name="Kaneko S."/>
            <person name="Yaguchi T."/>
        </authorList>
    </citation>
    <scope>NUCLEOTIDE SEQUENCE [LARGE SCALE GENOMIC DNA]</scope>
    <source>
        <strain evidence="12 13">IFM 68171</strain>
    </source>
</reference>
<keyword evidence="7" id="KW-0175">Coiled coil</keyword>
<comment type="caution">
    <text evidence="12">The sequence shown here is derived from an EMBL/GenBank/DDBJ whole genome shotgun (WGS) entry which is preliminary data.</text>
</comment>
<evidence type="ECO:0000256" key="8">
    <source>
        <dbReference type="ARBA" id="ARBA00023212"/>
    </source>
</evidence>
<evidence type="ECO:0000256" key="1">
    <source>
        <dbReference type="ARBA" id="ARBA00004186"/>
    </source>
</evidence>
<accession>A0ABQ0GQE7</accession>
<keyword evidence="6" id="KW-0498">Mitosis</keyword>
<feature type="region of interest" description="Disordered" evidence="10">
    <location>
        <begin position="357"/>
        <end position="396"/>
    </location>
</feature>
<evidence type="ECO:0000256" key="3">
    <source>
        <dbReference type="ARBA" id="ARBA00022490"/>
    </source>
</evidence>
<evidence type="ECO:0000256" key="9">
    <source>
        <dbReference type="ARBA" id="ARBA00023306"/>
    </source>
</evidence>
<evidence type="ECO:0000313" key="13">
    <source>
        <dbReference type="Proteomes" id="UP001628179"/>
    </source>
</evidence>
<dbReference type="Proteomes" id="UP001628179">
    <property type="component" value="Unassembled WGS sequence"/>
</dbReference>
<keyword evidence="4" id="KW-0132">Cell division</keyword>
<keyword evidence="8" id="KW-0206">Cytoskeleton</keyword>
<proteinExistence type="inferred from homology"/>
<evidence type="ECO:0000256" key="2">
    <source>
        <dbReference type="ARBA" id="ARBA00009645"/>
    </source>
</evidence>
<evidence type="ECO:0000256" key="10">
    <source>
        <dbReference type="SAM" id="MobiDB-lite"/>
    </source>
</evidence>
<keyword evidence="5" id="KW-0493">Microtubule</keyword>
<protein>
    <submittedName>
        <fullName evidence="12">HAUS augmin-like complex subunit 3 N-terminal domain-containing protein</fullName>
    </submittedName>
</protein>
<keyword evidence="13" id="KW-1185">Reference proteome</keyword>
<feature type="domain" description="HAUS augmin-like complex subunit 3 N-terminal" evidence="11">
    <location>
        <begin position="26"/>
        <end position="167"/>
    </location>
</feature>
<comment type="similarity">
    <text evidence="2">Belongs to the HAUS3 family.</text>
</comment>
<evidence type="ECO:0000313" key="12">
    <source>
        <dbReference type="EMBL" id="GAB1319962.1"/>
    </source>
</evidence>
<name>A0ABQ0GQE7_9PEZI</name>
<evidence type="ECO:0000256" key="5">
    <source>
        <dbReference type="ARBA" id="ARBA00022701"/>
    </source>
</evidence>
<dbReference type="GeneID" id="98180914"/>
<comment type="subcellular location">
    <subcellularLocation>
        <location evidence="1">Cytoplasm</location>
        <location evidence="1">Cytoskeleton</location>
        <location evidence="1">Spindle</location>
    </subcellularLocation>
</comment>
<dbReference type="EMBL" id="BAAFSV010000006">
    <property type="protein sequence ID" value="GAB1319962.1"/>
    <property type="molecule type" value="Genomic_DNA"/>
</dbReference>
<sequence length="534" mass="58613">MDPEALVRILRTYDASVDGAAVKAAFRDARSAEFLRWATVHLTPDTLLSPDELEQYAALEELGLAEKLAMSSDLTAARVLSDQEVKEAIEELNRSTQAITRQTDTLKQQQEALHRLVKGAHQGSEERAALEAGQTRKWEAQRSELASARAQTEELSEALDSRVLELDQRSSGAGGAIQKTVDALFHSDDKLLSSLQKLGFELETEDPEVQGDVAMLRETCARLIKFTVEGIRTRLDRIYLESLEVPPQSSASNRVSLDEVSTLQEELESLYAEILPVAQMSAEQQFLEPALKALAAKNGQSLAKSAQATSYIHECLDYLIDRVQDLMARLEAFQAFQLAADAVLEIARAELATKVAESTSTEVTQKHGTSQQDVMSPARPRPKQRPRYSSGTAGIGEEPPLEEILRALAISSPQGEEGAPADLEAHVRELSSTLAGRRAKVDDVAQNVQETFETAAIKQVTDAKLAIQLIRDSILAESPYGEVRLVDPEIEGSIAVLSQELGNVDEKLKLVDADVTKLRGRNPKRDELITRWGS</sequence>
<evidence type="ECO:0000256" key="6">
    <source>
        <dbReference type="ARBA" id="ARBA00022776"/>
    </source>
</evidence>